<dbReference type="InterPro" id="IPR052414">
    <property type="entry name" value="U3_snoRNA-assoc_WDR"/>
</dbReference>
<feature type="compositionally biased region" description="Acidic residues" evidence="4">
    <location>
        <begin position="400"/>
        <end position="412"/>
    </location>
</feature>
<accession>A0A0V1Q1Q7</accession>
<comment type="caution">
    <text evidence="6">The sequence shown here is derived from an EMBL/GenBank/DDBJ whole genome shotgun (WGS) entry which is preliminary data.</text>
</comment>
<dbReference type="InterPro" id="IPR007148">
    <property type="entry name" value="SSU_processome_Utp12"/>
</dbReference>
<feature type="compositionally biased region" description="Acidic residues" evidence="4">
    <location>
        <begin position="601"/>
        <end position="618"/>
    </location>
</feature>
<feature type="compositionally biased region" description="Basic and acidic residues" evidence="4">
    <location>
        <begin position="413"/>
        <end position="426"/>
    </location>
</feature>
<comment type="similarity">
    <text evidence="3">Belongs to the UTP5 family.</text>
</comment>
<dbReference type="GO" id="GO:0000462">
    <property type="term" value="P:maturation of SSU-rRNA from tricistronic rRNA transcript (SSU-rRNA, 5.8S rRNA, LSU-rRNA)"/>
    <property type="evidence" value="ECO:0007669"/>
    <property type="project" value="TreeGrafter"/>
</dbReference>
<dbReference type="AlphaFoldDB" id="A0A0V1Q1Q7"/>
<dbReference type="EMBL" id="LMYN01000026">
    <property type="protein sequence ID" value="KSA02462.1"/>
    <property type="molecule type" value="Genomic_DNA"/>
</dbReference>
<evidence type="ECO:0000256" key="3">
    <source>
        <dbReference type="ARBA" id="ARBA00038335"/>
    </source>
</evidence>
<gene>
    <name evidence="6" type="ORF">AC631_01735</name>
</gene>
<organism evidence="6 7">
    <name type="scientific">Debaryomyces fabryi</name>
    <dbReference type="NCBI Taxonomy" id="58627"/>
    <lineage>
        <taxon>Eukaryota</taxon>
        <taxon>Fungi</taxon>
        <taxon>Dikarya</taxon>
        <taxon>Ascomycota</taxon>
        <taxon>Saccharomycotina</taxon>
        <taxon>Pichiomycetes</taxon>
        <taxon>Debaryomycetaceae</taxon>
        <taxon>Debaryomyces</taxon>
    </lineage>
</organism>
<evidence type="ECO:0000256" key="2">
    <source>
        <dbReference type="ARBA" id="ARBA00023242"/>
    </source>
</evidence>
<keyword evidence="2" id="KW-0539">Nucleus</keyword>
<sequence length="679" mass="75699">MASTGPLISAKFDPTNTYLASGVIALDTHQVRVQSINPSQSSLNSSFNLDKSSRLTALSWIPYTENQLIAIGLSKGSILVYSPLTNEIISELVTPTNLSIQDFHYSKLTQSGWSCDIGGNIHEWDLTSFKLLQTFAINDLLESSENISRISTVLYEEKAHLLVGSHSVYLIDIQERQILKTFPAHVQPIDTIYPIPSNNDLFLTSAVDDRFINLYSISKQNTKAVFVAQASILDMALGIKNENTSVLVMLTENGTLEVFNNPLSNDAPVSANVHSKKKRRQQLSTVQSRSSNASVKLARPQDEIKSGVDMSLSITAVSVNDDSIVLSWLENANLLYFESIKWLNESGEVILTNSVTIEKSKPDLKTTSHSDYGHDIAASKHYNEGNAIVTDGSNFKDLDNESDENDDEEEETLAEKLEKLSTDQKPKQANPNKRKLGSKNAPATLTIVLSQSLKSNDHSLLETVLSNRDPHVIQSTISRLDSSLAVILLDRLAERITRQTSRFDQLNYWLKWIIIIHGGVLTSFPNLNIKLSNLHAILSKKADTLPRLLELQGRLNMLYQQNDLKKEILRDDFNDDSDNGESDVEYVEELDDAELLQNGQDESDDEMDIMDGQDDYMDSDIASGRSSESESESESEDEDPRDSIKSVMDLENPEDEEAYSDVEIAVKNDDISEADEEDQ</sequence>
<dbReference type="Proteomes" id="UP000054251">
    <property type="component" value="Unassembled WGS sequence"/>
</dbReference>
<comment type="subcellular location">
    <subcellularLocation>
        <location evidence="1">Nucleus</location>
    </subcellularLocation>
</comment>
<dbReference type="SUPFAM" id="SSF50978">
    <property type="entry name" value="WD40 repeat-like"/>
    <property type="match status" value="1"/>
</dbReference>
<dbReference type="InterPro" id="IPR036322">
    <property type="entry name" value="WD40_repeat_dom_sf"/>
</dbReference>
<feature type="domain" description="Small-subunit processome Utp12" evidence="5">
    <location>
        <begin position="456"/>
        <end position="559"/>
    </location>
</feature>
<feature type="region of interest" description="Disordered" evidence="4">
    <location>
        <begin position="275"/>
        <end position="299"/>
    </location>
</feature>
<protein>
    <recommendedName>
        <fullName evidence="5">Small-subunit processome Utp12 domain-containing protein</fullName>
    </recommendedName>
</protein>
<dbReference type="RefSeq" id="XP_015468564.1">
    <property type="nucleotide sequence ID" value="XM_015610565.1"/>
</dbReference>
<reference evidence="6 7" key="1">
    <citation type="submission" date="2015-11" db="EMBL/GenBank/DDBJ databases">
        <title>The genome of Debaryomyces fabryi.</title>
        <authorList>
            <person name="Tafer H."/>
            <person name="Lopandic K."/>
        </authorList>
    </citation>
    <scope>NUCLEOTIDE SEQUENCE [LARGE SCALE GENOMIC DNA]</scope>
    <source>
        <strain evidence="6 7">CBS 789</strain>
    </source>
</reference>
<dbReference type="GO" id="GO:0032040">
    <property type="term" value="C:small-subunit processome"/>
    <property type="evidence" value="ECO:0007669"/>
    <property type="project" value="UniProtKB-ARBA"/>
</dbReference>
<feature type="compositionally biased region" description="Acidic residues" evidence="4">
    <location>
        <begin position="629"/>
        <end position="640"/>
    </location>
</feature>
<name>A0A0V1Q1Q7_9ASCO</name>
<feature type="compositionally biased region" description="Acidic residues" evidence="4">
    <location>
        <begin position="651"/>
        <end position="660"/>
    </location>
</feature>
<dbReference type="OrthoDB" id="30195at2759"/>
<feature type="compositionally biased region" description="Polar residues" evidence="4">
    <location>
        <begin position="282"/>
        <end position="294"/>
    </location>
</feature>
<dbReference type="PANTHER" id="PTHR44267:SF1">
    <property type="entry name" value="WD REPEAT-CONTAINING PROTEIN 43"/>
    <property type="match status" value="1"/>
</dbReference>
<evidence type="ECO:0000256" key="1">
    <source>
        <dbReference type="ARBA" id="ARBA00004123"/>
    </source>
</evidence>
<evidence type="ECO:0000313" key="7">
    <source>
        <dbReference type="Proteomes" id="UP000054251"/>
    </source>
</evidence>
<dbReference type="PANTHER" id="PTHR44267">
    <property type="entry name" value="WD REPEAT-CONTAINING PROTEIN 43"/>
    <property type="match status" value="1"/>
</dbReference>
<evidence type="ECO:0000313" key="6">
    <source>
        <dbReference type="EMBL" id="KSA02462.1"/>
    </source>
</evidence>
<feature type="region of interest" description="Disordered" evidence="4">
    <location>
        <begin position="596"/>
        <end position="679"/>
    </location>
</feature>
<dbReference type="GeneID" id="26838744"/>
<dbReference type="Gene3D" id="2.130.10.10">
    <property type="entry name" value="YVTN repeat-like/Quinoprotein amine dehydrogenase"/>
    <property type="match status" value="2"/>
</dbReference>
<keyword evidence="7" id="KW-1185">Reference proteome</keyword>
<evidence type="ECO:0000259" key="5">
    <source>
        <dbReference type="Pfam" id="PF04003"/>
    </source>
</evidence>
<proteinExistence type="inferred from homology"/>
<feature type="region of interest" description="Disordered" evidence="4">
    <location>
        <begin position="387"/>
        <end position="438"/>
    </location>
</feature>
<dbReference type="InterPro" id="IPR015943">
    <property type="entry name" value="WD40/YVTN_repeat-like_dom_sf"/>
</dbReference>
<dbReference type="Pfam" id="PF04003">
    <property type="entry name" value="Utp12"/>
    <property type="match status" value="1"/>
</dbReference>
<evidence type="ECO:0000256" key="4">
    <source>
        <dbReference type="SAM" id="MobiDB-lite"/>
    </source>
</evidence>